<proteinExistence type="predicted"/>
<evidence type="ECO:0000313" key="3">
    <source>
        <dbReference type="EMBL" id="QKH22873.1"/>
    </source>
</evidence>
<organism evidence="3 5">
    <name type="scientific">Bacillus thuringiensis</name>
    <dbReference type="NCBI Taxonomy" id="1428"/>
    <lineage>
        <taxon>Bacteria</taxon>
        <taxon>Bacillati</taxon>
        <taxon>Bacillota</taxon>
        <taxon>Bacilli</taxon>
        <taxon>Bacillales</taxon>
        <taxon>Bacillaceae</taxon>
        <taxon>Bacillus</taxon>
        <taxon>Bacillus cereus group</taxon>
    </lineage>
</organism>
<dbReference type="Proteomes" id="UP000031876">
    <property type="component" value="Plasmid 2"/>
</dbReference>
<dbReference type="KEGG" id="btw:BF38_5668"/>
<sequence length="61" mass="7539">MNENEFYKPVVPEWVAKILEKKKRNDPLATIGHSKEWENWKRKYPRKYKYAMLNGWIVEEK</sequence>
<dbReference type="Proteomes" id="UP000501107">
    <property type="component" value="Plasmid unnamed3"/>
</dbReference>
<reference evidence="2" key="2">
    <citation type="submission" date="2019-07" db="EMBL/GenBank/DDBJ databases">
        <title>Phylogenomic Reclassification of ATCC Bacillus Strains and Various Taxa within the Genus Bacillus.</title>
        <authorList>
            <person name="Riojas M.A."/>
            <person name="Frank A.M."/>
            <person name="Fenn S.L."/>
            <person name="King S.P."/>
            <person name="Brower S.M."/>
            <person name="Hazbon M.H."/>
        </authorList>
    </citation>
    <scope>NUCLEOTIDE SEQUENCE</scope>
    <source>
        <strain evidence="2">ATCC 35646</strain>
    </source>
</reference>
<evidence type="ECO:0000313" key="4">
    <source>
        <dbReference type="Proteomes" id="UP000031876"/>
    </source>
</evidence>
<protein>
    <submittedName>
        <fullName evidence="3">Uncharacterized protein</fullName>
    </submittedName>
</protein>
<dbReference type="EMBL" id="VKQN01000001">
    <property type="protein sequence ID" value="MDR4174574.1"/>
    <property type="molecule type" value="Genomic_DNA"/>
</dbReference>
<evidence type="ECO:0000313" key="5">
    <source>
        <dbReference type="Proteomes" id="UP000501107"/>
    </source>
</evidence>
<dbReference type="RefSeq" id="WP_001004734.1">
    <property type="nucleotide sequence ID" value="NZ_CP009334.1"/>
</dbReference>
<geneLocation type="plasmid" evidence="3 5">
    <name>unnamed3</name>
</geneLocation>
<reference evidence="3 5" key="3">
    <citation type="submission" date="2020-05" db="EMBL/GenBank/DDBJ databases">
        <title>FDA dAtabase for Regulatory Grade micrObial Sequences (FDA-ARGOS): Supporting development and validation of Infectious Disease Dx tests.</title>
        <authorList>
            <person name="Nelson B."/>
            <person name="Plummer A."/>
            <person name="Tallon L."/>
            <person name="Sadzewicz L."/>
            <person name="Zhao X."/>
            <person name="Vavikolanu K."/>
            <person name="Mehta A."/>
            <person name="Aluvathingal J."/>
            <person name="Nadendla S."/>
            <person name="Myers T."/>
            <person name="Yan Y."/>
            <person name="Sichtig H."/>
        </authorList>
    </citation>
    <scope>NUCLEOTIDE SEQUENCE [LARGE SCALE GENOMIC DNA]</scope>
    <source>
        <strain evidence="3 5">FDAARGOS_795</strain>
        <plasmid evidence="3 5">unnamed3</plasmid>
    </source>
</reference>
<gene>
    <name evidence="1" type="ORF">BF38_5668</name>
    <name evidence="2" type="ORF">FO599_00330</name>
    <name evidence="3" type="ORF">FOC89_02520</name>
</gene>
<reference evidence="1 4" key="1">
    <citation type="journal article" date="2015" name="Genome Announc.">
        <title>Complete genome sequences for 35 biothreat assay-relevant bacillus species.</title>
        <authorList>
            <person name="Johnson S.L."/>
            <person name="Daligault H.E."/>
            <person name="Davenport K.W."/>
            <person name="Jaissle J."/>
            <person name="Frey K.G."/>
            <person name="Ladner J.T."/>
            <person name="Broomall S.M."/>
            <person name="Bishop-Lilly K.A."/>
            <person name="Bruce D.C."/>
            <person name="Gibbons H.S."/>
            <person name="Coyne S.R."/>
            <person name="Lo C.C."/>
            <person name="Meincke L."/>
            <person name="Munk A.C."/>
            <person name="Koroleva G.I."/>
            <person name="Rosenzweig C.N."/>
            <person name="Palacios G.F."/>
            <person name="Redden C.L."/>
            <person name="Minogue T.D."/>
            <person name="Chain P.S."/>
        </authorList>
    </citation>
    <scope>NUCLEOTIDE SEQUENCE [LARGE SCALE GENOMIC DNA]</scope>
    <source>
        <strain evidence="1 4">HD1011</strain>
        <plasmid evidence="1 4">2</plasmid>
    </source>
</reference>
<accession>A0A0B5N8Y6</accession>
<evidence type="ECO:0000313" key="2">
    <source>
        <dbReference type="EMBL" id="MDR4174574.1"/>
    </source>
</evidence>
<dbReference type="EMBL" id="CP009334">
    <property type="protein sequence ID" value="AJG74164.1"/>
    <property type="molecule type" value="Genomic_DNA"/>
</dbReference>
<evidence type="ECO:0000313" key="1">
    <source>
        <dbReference type="EMBL" id="AJG74164.1"/>
    </source>
</evidence>
<dbReference type="AlphaFoldDB" id="A0A0B5N8Y6"/>
<geneLocation type="plasmid" evidence="1 4">
    <name>2</name>
</geneLocation>
<keyword evidence="3" id="KW-0614">Plasmid</keyword>
<dbReference type="Proteomes" id="UP001181533">
    <property type="component" value="Unassembled WGS sequence"/>
</dbReference>
<dbReference type="EMBL" id="CP053979">
    <property type="protein sequence ID" value="QKH22873.1"/>
    <property type="molecule type" value="Genomic_DNA"/>
</dbReference>
<name>A0A0B5N8Y6_BACTU</name>